<sequence>MQPLISIITPSYNQAAFLETTLQSVLDQEYTNLEYLVVDGKSTDGSQDIIRRYADRIAWWVSEKDNGQADAINKGLLRAQGDIIAWLNSDDFYLPGTLIKVADHFQTHPETGLLFGNLLAVDETGDQINTLRYAGYTLADLMTFHIIGQPAVFFRREVLQQAGLLDLSYQYLLDHQLWIRMASICQMRYIPEPLA</sequence>
<protein>
    <submittedName>
        <fullName evidence="2">Putative glycosyltransferase</fullName>
    </submittedName>
</protein>
<dbReference type="CDD" id="cd06433">
    <property type="entry name" value="GT_2_WfgS_like"/>
    <property type="match status" value="1"/>
</dbReference>
<evidence type="ECO:0000313" key="3">
    <source>
        <dbReference type="Proteomes" id="UP000064249"/>
    </source>
</evidence>
<reference evidence="2 3" key="1">
    <citation type="journal article" date="2015" name="MBio">
        <title>Genome-Resolved Metagenomic Analysis Reveals Roles for Candidate Phyla and Other Microbial Community Members in Biogeochemical Transformations in Oil Reservoirs.</title>
        <authorList>
            <person name="Hu P."/>
            <person name="Tom L."/>
            <person name="Singh A."/>
            <person name="Thomas B.C."/>
            <person name="Baker B.J."/>
            <person name="Piceno Y.M."/>
            <person name="Andersen G.L."/>
            <person name="Banfield J.F."/>
        </authorList>
    </citation>
    <scope>NUCLEOTIDE SEQUENCE [LARGE SCALE GENOMIC DNA]</scope>
    <source>
        <strain evidence="2">46_16</strain>
    </source>
</reference>
<feature type="non-terminal residue" evidence="2">
    <location>
        <position position="195"/>
    </location>
</feature>
<organism evidence="2 3">
    <name type="scientific">Anaerolinea thermophila</name>
    <dbReference type="NCBI Taxonomy" id="167964"/>
    <lineage>
        <taxon>Bacteria</taxon>
        <taxon>Bacillati</taxon>
        <taxon>Chloroflexota</taxon>
        <taxon>Anaerolineae</taxon>
        <taxon>Anaerolineales</taxon>
        <taxon>Anaerolineaceae</taxon>
        <taxon>Anaerolinea</taxon>
    </lineage>
</organism>
<dbReference type="PANTHER" id="PTHR22916:SF65">
    <property type="entry name" value="SLR1065 PROTEIN"/>
    <property type="match status" value="1"/>
</dbReference>
<evidence type="ECO:0000313" key="2">
    <source>
        <dbReference type="EMBL" id="KUK46398.1"/>
    </source>
</evidence>
<dbReference type="Proteomes" id="UP000064249">
    <property type="component" value="Unassembled WGS sequence"/>
</dbReference>
<feature type="domain" description="Glycosyltransferase 2-like" evidence="1">
    <location>
        <begin position="6"/>
        <end position="159"/>
    </location>
</feature>
<comment type="caution">
    <text evidence="2">The sequence shown here is derived from an EMBL/GenBank/DDBJ whole genome shotgun (WGS) entry which is preliminary data.</text>
</comment>
<dbReference type="Pfam" id="PF00535">
    <property type="entry name" value="Glycos_transf_2"/>
    <property type="match status" value="1"/>
</dbReference>
<evidence type="ECO:0000259" key="1">
    <source>
        <dbReference type="Pfam" id="PF00535"/>
    </source>
</evidence>
<dbReference type="InterPro" id="IPR001173">
    <property type="entry name" value="Glyco_trans_2-like"/>
</dbReference>
<dbReference type="SUPFAM" id="SSF53448">
    <property type="entry name" value="Nucleotide-diphospho-sugar transferases"/>
    <property type="match status" value="1"/>
</dbReference>
<keyword evidence="2" id="KW-0808">Transferase</keyword>
<dbReference type="GO" id="GO:0016740">
    <property type="term" value="F:transferase activity"/>
    <property type="evidence" value="ECO:0007669"/>
    <property type="project" value="UniProtKB-KW"/>
</dbReference>
<gene>
    <name evidence="2" type="ORF">XD73_0738</name>
</gene>
<dbReference type="PANTHER" id="PTHR22916">
    <property type="entry name" value="GLYCOSYLTRANSFERASE"/>
    <property type="match status" value="1"/>
</dbReference>
<dbReference type="InterPro" id="IPR029044">
    <property type="entry name" value="Nucleotide-diphossugar_trans"/>
</dbReference>
<proteinExistence type="predicted"/>
<name>A0A101FXX3_9CHLR</name>
<accession>A0A101FXX3</accession>
<dbReference type="AlphaFoldDB" id="A0A101FXX3"/>
<dbReference type="Gene3D" id="3.90.550.10">
    <property type="entry name" value="Spore Coat Polysaccharide Biosynthesis Protein SpsA, Chain A"/>
    <property type="match status" value="1"/>
</dbReference>
<dbReference type="EMBL" id="LGFU01000032">
    <property type="protein sequence ID" value="KUK46398.1"/>
    <property type="molecule type" value="Genomic_DNA"/>
</dbReference>